<reference evidence="1 2" key="1">
    <citation type="submission" date="2020-01" db="EMBL/GenBank/DDBJ databases">
        <title>Genomes of bacteria type strains.</title>
        <authorList>
            <person name="Chen J."/>
            <person name="Zhu S."/>
            <person name="Chen J."/>
        </authorList>
    </citation>
    <scope>NUCLEOTIDE SEQUENCE [LARGE SCALE GENOMIC DNA]</scope>
    <source>
        <strain evidence="1 2">KCTC 52919</strain>
    </source>
</reference>
<dbReference type="Gene3D" id="3.10.450.530">
    <property type="entry name" value="Ribonuclease toxin, BrnT, of type II toxin-antitoxin system"/>
    <property type="match status" value="1"/>
</dbReference>
<dbReference type="Proteomes" id="UP000476332">
    <property type="component" value="Unassembled WGS sequence"/>
</dbReference>
<gene>
    <name evidence="1" type="ORF">GTW51_16570</name>
</gene>
<keyword evidence="2" id="KW-1185">Reference proteome</keyword>
<accession>A0A6L9ML15</accession>
<dbReference type="EMBL" id="JAAAMJ010000014">
    <property type="protein sequence ID" value="NDV88316.1"/>
    <property type="molecule type" value="Genomic_DNA"/>
</dbReference>
<organism evidence="1 2">
    <name type="scientific">Aurantimonas aggregata</name>
    <dbReference type="NCBI Taxonomy" id="2047720"/>
    <lineage>
        <taxon>Bacteria</taxon>
        <taxon>Pseudomonadati</taxon>
        <taxon>Pseudomonadota</taxon>
        <taxon>Alphaproteobacteria</taxon>
        <taxon>Hyphomicrobiales</taxon>
        <taxon>Aurantimonadaceae</taxon>
        <taxon>Aurantimonas</taxon>
    </lineage>
</organism>
<dbReference type="AlphaFoldDB" id="A0A6L9ML15"/>
<evidence type="ECO:0000313" key="1">
    <source>
        <dbReference type="EMBL" id="NDV88316.1"/>
    </source>
</evidence>
<proteinExistence type="predicted"/>
<dbReference type="Pfam" id="PF04365">
    <property type="entry name" value="BrnT_toxin"/>
    <property type="match status" value="1"/>
</dbReference>
<protein>
    <submittedName>
        <fullName evidence="1">BrnT family toxin</fullName>
    </submittedName>
</protein>
<comment type="caution">
    <text evidence="1">The sequence shown here is derived from an EMBL/GenBank/DDBJ whole genome shotgun (WGS) entry which is preliminary data.</text>
</comment>
<dbReference type="InterPro" id="IPR038573">
    <property type="entry name" value="BrnT_sf"/>
</dbReference>
<dbReference type="RefSeq" id="WP_163045143.1">
    <property type="nucleotide sequence ID" value="NZ_JAAAMJ010000014.1"/>
</dbReference>
<sequence>MEFDAAKDAENVAKHGISLARTAELDLRVVVEDDRYDYGEVRYRGFGLIDGQPYCVAFTVRGGSVRPISLRRAHRKEFERYVGR</sequence>
<evidence type="ECO:0000313" key="2">
    <source>
        <dbReference type="Proteomes" id="UP000476332"/>
    </source>
</evidence>
<name>A0A6L9ML15_9HYPH</name>
<dbReference type="InterPro" id="IPR007460">
    <property type="entry name" value="BrnT_toxin"/>
</dbReference>